<keyword evidence="1" id="KW-1133">Transmembrane helix</keyword>
<evidence type="ECO:0000313" key="5">
    <source>
        <dbReference type="Proteomes" id="UP000431269"/>
    </source>
</evidence>
<dbReference type="InterPro" id="IPR025105">
    <property type="entry name" value="DUF4010"/>
</dbReference>
<feature type="domain" description="DUF4010" evidence="3">
    <location>
        <begin position="186"/>
        <end position="395"/>
    </location>
</feature>
<evidence type="ECO:0000259" key="2">
    <source>
        <dbReference type="Pfam" id="PF02308"/>
    </source>
</evidence>
<evidence type="ECO:0000259" key="3">
    <source>
        <dbReference type="Pfam" id="PF13194"/>
    </source>
</evidence>
<feature type="transmembrane region" description="Helical" evidence="1">
    <location>
        <begin position="181"/>
        <end position="199"/>
    </location>
</feature>
<feature type="transmembrane region" description="Helical" evidence="1">
    <location>
        <begin position="148"/>
        <end position="166"/>
    </location>
</feature>
<feature type="transmembrane region" description="Helical" evidence="1">
    <location>
        <begin position="400"/>
        <end position="421"/>
    </location>
</feature>
<organism evidence="4 5">
    <name type="scientific">Terricaulis silvestris</name>
    <dbReference type="NCBI Taxonomy" id="2686094"/>
    <lineage>
        <taxon>Bacteria</taxon>
        <taxon>Pseudomonadati</taxon>
        <taxon>Pseudomonadota</taxon>
        <taxon>Alphaproteobacteria</taxon>
        <taxon>Caulobacterales</taxon>
        <taxon>Caulobacteraceae</taxon>
        <taxon>Terricaulis</taxon>
    </lineage>
</organism>
<dbReference type="KEGG" id="tsv:DSM104635_01899"/>
<feature type="transmembrane region" description="Helical" evidence="1">
    <location>
        <begin position="93"/>
        <end position="112"/>
    </location>
</feature>
<feature type="transmembrane region" description="Helical" evidence="1">
    <location>
        <begin position="58"/>
        <end position="81"/>
    </location>
</feature>
<feature type="transmembrane region" description="Helical" evidence="1">
    <location>
        <begin position="206"/>
        <end position="225"/>
    </location>
</feature>
<feature type="transmembrane region" description="Helical" evidence="1">
    <location>
        <begin position="237"/>
        <end position="262"/>
    </location>
</feature>
<name>A0A6I6MK52_9CAUL</name>
<proteinExistence type="predicted"/>
<gene>
    <name evidence="4" type="ORF">DSM104635_01899</name>
</gene>
<dbReference type="InterPro" id="IPR049177">
    <property type="entry name" value="MgtC_SapB_SrpB_YhiD_N"/>
</dbReference>
<reference evidence="5" key="1">
    <citation type="submission" date="2019-12" db="EMBL/GenBank/DDBJ databases">
        <title>Complete genome of Terracaulis silvestris 0127_4.</title>
        <authorList>
            <person name="Vieira S."/>
            <person name="Riedel T."/>
            <person name="Sproer C."/>
            <person name="Pascual J."/>
            <person name="Boedeker C."/>
            <person name="Overmann J."/>
        </authorList>
    </citation>
    <scope>NUCLEOTIDE SEQUENCE [LARGE SCALE GENOMIC DNA]</scope>
    <source>
        <strain evidence="5">0127_4</strain>
    </source>
</reference>
<feature type="transmembrane region" description="Helical" evidence="1">
    <location>
        <begin position="312"/>
        <end position="332"/>
    </location>
</feature>
<evidence type="ECO:0000313" key="4">
    <source>
        <dbReference type="EMBL" id="QGZ95059.1"/>
    </source>
</evidence>
<feature type="transmembrane region" description="Helical" evidence="1">
    <location>
        <begin position="371"/>
        <end position="393"/>
    </location>
</feature>
<keyword evidence="1" id="KW-0472">Membrane</keyword>
<feature type="domain" description="MgtC/SapB/SrpB/YhiD N-terminal" evidence="2">
    <location>
        <begin position="13"/>
        <end position="138"/>
    </location>
</feature>
<keyword evidence="5" id="KW-1185">Reference proteome</keyword>
<dbReference type="Pfam" id="PF02308">
    <property type="entry name" value="MgtC"/>
    <property type="match status" value="1"/>
</dbReference>
<feature type="transmembrane region" description="Helical" evidence="1">
    <location>
        <begin position="118"/>
        <end position="136"/>
    </location>
</feature>
<feature type="transmembrane region" description="Helical" evidence="1">
    <location>
        <begin position="274"/>
        <end position="292"/>
    </location>
</feature>
<dbReference type="RefSeq" id="WP_158765948.1">
    <property type="nucleotide sequence ID" value="NZ_CP047045.1"/>
</dbReference>
<feature type="transmembrane region" description="Helical" evidence="1">
    <location>
        <begin position="339"/>
        <end position="359"/>
    </location>
</feature>
<sequence>MPDPLLIDMFQRLAVALGIGFLIGVERGWKHRDAPEGTRAAGLRTHAVIGLMGGTTGALLPAIGAVGFAAITLAFAAAFIVFKVRESLKDDDVSVTGTIAGLLVYAVGVYAMWGDLRIAAAVAVALVGLLAFKEALHDWLDSVTWKELRSALLILAATAIALPLLPDRTIDPWDAINPRELWFLTILVAGASFAGYVAVRVLGGDIGVLAGAAAGALVSSTVVTAELGRRVKTGETHAMVAAAAAALAAAISVGRVIVLLAVTAAPLVPEAGPALAAAVVMFVAAAFALRFFDREGDKGDNSQKLRSPLDLWSVAQFALFLGGVIIIGRIVADEFGQAGLLPFAATAGLADVDAVTLATGSLVRGGLDPAVGAHAVMIAVLMNTLAKGVIAFVTGGWRYAGLYFAAALAATAAAAAVWFLVTPFLTPMFRQGASLAPSLLG</sequence>
<dbReference type="Pfam" id="PF13194">
    <property type="entry name" value="DUF4010"/>
    <property type="match status" value="1"/>
</dbReference>
<dbReference type="EMBL" id="CP047045">
    <property type="protein sequence ID" value="QGZ95059.1"/>
    <property type="molecule type" value="Genomic_DNA"/>
</dbReference>
<dbReference type="PANTHER" id="PTHR39084:SF1">
    <property type="entry name" value="DUF4010 DOMAIN-CONTAINING PROTEIN"/>
    <property type="match status" value="1"/>
</dbReference>
<keyword evidence="1" id="KW-0812">Transmembrane</keyword>
<dbReference type="Proteomes" id="UP000431269">
    <property type="component" value="Chromosome"/>
</dbReference>
<evidence type="ECO:0000256" key="1">
    <source>
        <dbReference type="SAM" id="Phobius"/>
    </source>
</evidence>
<accession>A0A6I6MK52</accession>
<dbReference type="PANTHER" id="PTHR39084">
    <property type="entry name" value="MEMBRANE PROTEIN-RELATED"/>
    <property type="match status" value="1"/>
</dbReference>
<protein>
    <submittedName>
        <fullName evidence="4">Uncharacterized protein</fullName>
    </submittedName>
</protein>
<dbReference type="AlphaFoldDB" id="A0A6I6MK52"/>